<reference evidence="4" key="3">
    <citation type="submission" date="2019-08" db="EMBL/GenBank/DDBJ databases">
        <authorList>
            <consortium name="Photinus pyralis genome working group"/>
            <person name="Fallon T.R."/>
            <person name="Sander Lower S.E."/>
            <person name="Weng J.-K."/>
        </authorList>
    </citation>
    <scope>NUCLEOTIDE SEQUENCE</scope>
    <source>
        <strain evidence="4">1611_PpyrPB1</strain>
        <tissue evidence="4">Whole body</tissue>
    </source>
</reference>
<keyword evidence="5" id="KW-1185">Reference proteome</keyword>
<dbReference type="PANTHER" id="PTHR14611:SF2">
    <property type="entry name" value="TECTONIC"/>
    <property type="match status" value="1"/>
</dbReference>
<evidence type="ECO:0000313" key="4">
    <source>
        <dbReference type="EMBL" id="KAB0791976.1"/>
    </source>
</evidence>
<dbReference type="FunCoup" id="A0A1Y1K286">
    <property type="interactions" value="60"/>
</dbReference>
<organism evidence="3">
    <name type="scientific">Photinus pyralis</name>
    <name type="common">Common eastern firefly</name>
    <name type="synonym">Lampyris pyralis</name>
    <dbReference type="NCBI Taxonomy" id="7054"/>
    <lineage>
        <taxon>Eukaryota</taxon>
        <taxon>Metazoa</taxon>
        <taxon>Ecdysozoa</taxon>
        <taxon>Arthropoda</taxon>
        <taxon>Hexapoda</taxon>
        <taxon>Insecta</taxon>
        <taxon>Pterygota</taxon>
        <taxon>Neoptera</taxon>
        <taxon>Endopterygota</taxon>
        <taxon>Coleoptera</taxon>
        <taxon>Polyphaga</taxon>
        <taxon>Elateriformia</taxon>
        <taxon>Elateroidea</taxon>
        <taxon>Lampyridae</taxon>
        <taxon>Lampyrinae</taxon>
        <taxon>Photinus</taxon>
    </lineage>
</organism>
<proteinExistence type="predicted"/>
<dbReference type="InParanoid" id="A0A1Y1K286"/>
<protein>
    <recommendedName>
        <fullName evidence="2">Tectonic-1-3 N-terminal domain-containing protein</fullName>
    </recommendedName>
</protein>
<evidence type="ECO:0000259" key="2">
    <source>
        <dbReference type="Pfam" id="PF25752"/>
    </source>
</evidence>
<feature type="region of interest" description="Disordered" evidence="1">
    <location>
        <begin position="23"/>
        <end position="42"/>
    </location>
</feature>
<dbReference type="EMBL" id="GEZM01098811">
    <property type="protein sequence ID" value="JAV53745.1"/>
    <property type="molecule type" value="Transcribed_RNA"/>
</dbReference>
<evidence type="ECO:0000256" key="1">
    <source>
        <dbReference type="SAM" id="MobiDB-lite"/>
    </source>
</evidence>
<dbReference type="Pfam" id="PF25752">
    <property type="entry name" value="DUF1619_N"/>
    <property type="match status" value="1"/>
</dbReference>
<dbReference type="PANTHER" id="PTHR14611">
    <property type="entry name" value="TECTONIC FAMILY MEMBER"/>
    <property type="match status" value="1"/>
</dbReference>
<evidence type="ECO:0000313" key="5">
    <source>
        <dbReference type="Proteomes" id="UP000327044"/>
    </source>
</evidence>
<feature type="domain" description="Tectonic-1-3 N-terminal" evidence="2">
    <location>
        <begin position="42"/>
        <end position="135"/>
    </location>
</feature>
<dbReference type="EMBL" id="VVIM01000010">
    <property type="protein sequence ID" value="KAB0791976.1"/>
    <property type="molecule type" value="Genomic_DNA"/>
</dbReference>
<reference evidence="4 5" key="2">
    <citation type="journal article" date="2018" name="Elife">
        <title>Firefly genomes illuminate parallel origins of bioluminescence in beetles.</title>
        <authorList>
            <person name="Fallon T.R."/>
            <person name="Lower S.E."/>
            <person name="Chang C.H."/>
            <person name="Bessho-Uehara M."/>
            <person name="Martin G.J."/>
            <person name="Bewick A.J."/>
            <person name="Behringer M."/>
            <person name="Debat H.J."/>
            <person name="Wong I."/>
            <person name="Day J.C."/>
            <person name="Suvorov A."/>
            <person name="Silva C.J."/>
            <person name="Stanger-Hall K.F."/>
            <person name="Hall D.W."/>
            <person name="Schmitz R.J."/>
            <person name="Nelson D.R."/>
            <person name="Lewis S.M."/>
            <person name="Shigenobu S."/>
            <person name="Bybee S.M."/>
            <person name="Larracuente A.M."/>
            <person name="Oba Y."/>
            <person name="Weng J.K."/>
        </authorList>
    </citation>
    <scope>NUCLEOTIDE SEQUENCE [LARGE SCALE GENOMIC DNA]</scope>
    <source>
        <strain evidence="4">1611_PpyrPB1</strain>
        <tissue evidence="4">Whole body</tissue>
    </source>
</reference>
<evidence type="ECO:0000313" key="3">
    <source>
        <dbReference type="EMBL" id="JAV53745.1"/>
    </source>
</evidence>
<dbReference type="InterPro" id="IPR040354">
    <property type="entry name" value="TCTN1-3"/>
</dbReference>
<reference evidence="3" key="1">
    <citation type="journal article" date="2016" name="Sci. Rep.">
        <title>Molecular characterization of firefly nuptial gifts: a multi-omics approach sheds light on postcopulatory sexual selection.</title>
        <authorList>
            <person name="Al-Wathiqui N."/>
            <person name="Fallon T.R."/>
            <person name="South A."/>
            <person name="Weng J.K."/>
            <person name="Lewis S.M."/>
        </authorList>
    </citation>
    <scope>NUCLEOTIDE SEQUENCE</scope>
</reference>
<dbReference type="Proteomes" id="UP000327044">
    <property type="component" value="Unassembled WGS sequence"/>
</dbReference>
<dbReference type="GO" id="GO:0035869">
    <property type="term" value="C:ciliary transition zone"/>
    <property type="evidence" value="ECO:0007669"/>
    <property type="project" value="TreeGrafter"/>
</dbReference>
<dbReference type="AlphaFoldDB" id="A0A1Y1K286"/>
<gene>
    <name evidence="4" type="ORF">PPYR_13937</name>
</gene>
<dbReference type="GO" id="GO:0060271">
    <property type="term" value="P:cilium assembly"/>
    <property type="evidence" value="ECO:0007669"/>
    <property type="project" value="TreeGrafter"/>
</dbReference>
<dbReference type="OrthoDB" id="184109at2759"/>
<dbReference type="InterPro" id="IPR057724">
    <property type="entry name" value="TCTN1-3_N"/>
</dbReference>
<sequence>MILFLLMVLHYVAMDPSTVTPVTETSTELTTTTPVSSSTMASVTSTQTPINHTSFDGDVDTCTCNLHRNICDLNCCCDKDCSLEDKNVFSHCVREINVMRYTSFCRYTDYIYINNTPYEWEVNQNGLFCIVKTNLPSKRAVQTHQAITSLEQSTLHKRDKYSWPDIEADRTELTSFANESFVYGSPIWILKNQVLQKFELADSFMTNACVIKRDIKYLENFRSVCIQTNLSEGNIHLQIETYFQNISVIKAPQFFNVSEISSCPKNVCLPIEVKECRENCAPLSPQTATTCQFYSTQFNCSNLAHKIIYNLYHNGTYGLTTVELLLHLKDLVHAPDHRFEFEQEFQVNFFWRDSTANYSQLLSGNPGYLLGKPVLVGTVNGSRIERNSSVFRENFLTFPASRSGLCVLNDDVHVVSEFGCSMLLRCGVRREIDAGNSTATELCRRIQTAIFEFWPLSSNLSAINRAFGAFGNANETVAEWVEALSAESPEAILNATYGNFTGDANDTLICGNVTATLKVDVFHARVAYRSLMRQRRIVGVTYSFGARKRATFTIRGGVLEWNVLIREELMFFDVTSKHVEKFADPPSFKIRLPYDFFYPFVKVDNSGGVPRLCYLVISFSIIGLLMPIRLSL</sequence>
<name>A0A1Y1K286_PHOPY</name>
<accession>A0A1Y1K286</accession>